<dbReference type="STRING" id="443152.MDG893_08455"/>
<accession>A6EWM8</accession>
<reference evidence="2 3" key="1">
    <citation type="submission" date="2007-06" db="EMBL/GenBank/DDBJ databases">
        <authorList>
            <person name="Green D."/>
            <person name="Ferriera S."/>
            <person name="Johnson J."/>
            <person name="Kravitz S."/>
            <person name="Beeson K."/>
            <person name="Sutton G."/>
            <person name="Rogers Y.-H."/>
            <person name="Friedman R."/>
            <person name="Frazier M."/>
            <person name="Venter J.C."/>
        </authorList>
    </citation>
    <scope>NUCLEOTIDE SEQUENCE [LARGE SCALE GENOMIC DNA]</scope>
    <source>
        <strain evidence="2 3">DG893</strain>
    </source>
</reference>
<feature type="region of interest" description="Disordered" evidence="1">
    <location>
        <begin position="1"/>
        <end position="32"/>
    </location>
</feature>
<sequence>MDAFPKDNRQSHKEGVNKGYDGHLPIAASQGRGAGARVASCALAASMPTTVS</sequence>
<organism evidence="2 3">
    <name type="scientific">Marinobacter algicola DG893</name>
    <dbReference type="NCBI Taxonomy" id="443152"/>
    <lineage>
        <taxon>Bacteria</taxon>
        <taxon>Pseudomonadati</taxon>
        <taxon>Pseudomonadota</taxon>
        <taxon>Gammaproteobacteria</taxon>
        <taxon>Pseudomonadales</taxon>
        <taxon>Marinobacteraceae</taxon>
        <taxon>Marinobacter</taxon>
    </lineage>
</organism>
<proteinExistence type="predicted"/>
<dbReference type="Proteomes" id="UP000005856">
    <property type="component" value="Unassembled WGS sequence"/>
</dbReference>
<feature type="compositionally biased region" description="Basic and acidic residues" evidence="1">
    <location>
        <begin position="1"/>
        <end position="16"/>
    </location>
</feature>
<gene>
    <name evidence="2" type="ORF">MDG893_08455</name>
</gene>
<evidence type="ECO:0000256" key="1">
    <source>
        <dbReference type="SAM" id="MobiDB-lite"/>
    </source>
</evidence>
<evidence type="ECO:0000313" key="3">
    <source>
        <dbReference type="Proteomes" id="UP000005856"/>
    </source>
</evidence>
<dbReference type="EMBL" id="ABCP01000002">
    <property type="protein sequence ID" value="EDM49415.1"/>
    <property type="molecule type" value="Genomic_DNA"/>
</dbReference>
<protein>
    <submittedName>
        <fullName evidence="2">Uncharacterized protein</fullName>
    </submittedName>
</protein>
<evidence type="ECO:0000313" key="2">
    <source>
        <dbReference type="EMBL" id="EDM49415.1"/>
    </source>
</evidence>
<dbReference type="AlphaFoldDB" id="A6EWM8"/>
<keyword evidence="3" id="KW-1185">Reference proteome</keyword>
<comment type="caution">
    <text evidence="2">The sequence shown here is derived from an EMBL/GenBank/DDBJ whole genome shotgun (WGS) entry which is preliminary data.</text>
</comment>
<name>A6EWM8_9GAMM</name>